<keyword evidence="2" id="KW-0472">Membrane</keyword>
<keyword evidence="2" id="KW-0812">Transmembrane</keyword>
<gene>
    <name evidence="3" type="ORF">ACFQGD_03905</name>
</gene>
<protein>
    <recommendedName>
        <fullName evidence="5">Holin-X, holin superfamily III</fullName>
    </recommendedName>
</protein>
<evidence type="ECO:0000256" key="1">
    <source>
        <dbReference type="SAM" id="MobiDB-lite"/>
    </source>
</evidence>
<feature type="transmembrane region" description="Helical" evidence="2">
    <location>
        <begin position="94"/>
        <end position="115"/>
    </location>
</feature>
<evidence type="ECO:0000256" key="2">
    <source>
        <dbReference type="SAM" id="Phobius"/>
    </source>
</evidence>
<dbReference type="EMBL" id="JBHSXX010000001">
    <property type="protein sequence ID" value="MFC6866282.1"/>
    <property type="molecule type" value="Genomic_DNA"/>
</dbReference>
<comment type="caution">
    <text evidence="3">The sequence shown here is derived from an EMBL/GenBank/DDBJ whole genome shotgun (WGS) entry which is preliminary data.</text>
</comment>
<feature type="compositionally biased region" description="Basic and acidic residues" evidence="1">
    <location>
        <begin position="67"/>
        <end position="77"/>
    </location>
</feature>
<dbReference type="Proteomes" id="UP001596337">
    <property type="component" value="Unassembled WGS sequence"/>
</dbReference>
<feature type="compositionally biased region" description="Basic and acidic residues" evidence="1">
    <location>
        <begin position="10"/>
        <end position="25"/>
    </location>
</feature>
<sequence>MTEPAGRHRSSSDDDARPLDDDAPRADVAPQGADARQADTEPLDPGYSAQPDPAAPPDDVAETPAELDERHREELADIGRPPPRWKALLLTPSNGVWGGLVLVAAGFSAIFYSWGTVAGTLNANEQLASLVAWGFSGLALVIIGMAAVDVAVRLQDRPERKQQVGQVERSVAELREARDARSRSYY</sequence>
<evidence type="ECO:0008006" key="5">
    <source>
        <dbReference type="Google" id="ProtNLM"/>
    </source>
</evidence>
<organism evidence="3 4">
    <name type="scientific">Haloechinothrix salitolerans</name>
    <dbReference type="NCBI Taxonomy" id="926830"/>
    <lineage>
        <taxon>Bacteria</taxon>
        <taxon>Bacillati</taxon>
        <taxon>Actinomycetota</taxon>
        <taxon>Actinomycetes</taxon>
        <taxon>Pseudonocardiales</taxon>
        <taxon>Pseudonocardiaceae</taxon>
        <taxon>Haloechinothrix</taxon>
    </lineage>
</organism>
<feature type="region of interest" description="Disordered" evidence="1">
    <location>
        <begin position="1"/>
        <end position="83"/>
    </location>
</feature>
<keyword evidence="4" id="KW-1185">Reference proteome</keyword>
<reference evidence="4" key="1">
    <citation type="journal article" date="2019" name="Int. J. Syst. Evol. Microbiol.">
        <title>The Global Catalogue of Microorganisms (GCM) 10K type strain sequencing project: providing services to taxonomists for standard genome sequencing and annotation.</title>
        <authorList>
            <consortium name="The Broad Institute Genomics Platform"/>
            <consortium name="The Broad Institute Genome Sequencing Center for Infectious Disease"/>
            <person name="Wu L."/>
            <person name="Ma J."/>
        </authorList>
    </citation>
    <scope>NUCLEOTIDE SEQUENCE [LARGE SCALE GENOMIC DNA]</scope>
    <source>
        <strain evidence="4">KCTC 32255</strain>
    </source>
</reference>
<proteinExistence type="predicted"/>
<keyword evidence="2" id="KW-1133">Transmembrane helix</keyword>
<accession>A0ABW2BVN6</accession>
<evidence type="ECO:0000313" key="4">
    <source>
        <dbReference type="Proteomes" id="UP001596337"/>
    </source>
</evidence>
<feature type="transmembrane region" description="Helical" evidence="2">
    <location>
        <begin position="127"/>
        <end position="152"/>
    </location>
</feature>
<name>A0ABW2BVN6_9PSEU</name>
<dbReference type="RefSeq" id="WP_345400803.1">
    <property type="nucleotide sequence ID" value="NZ_BAABLA010000102.1"/>
</dbReference>
<evidence type="ECO:0000313" key="3">
    <source>
        <dbReference type="EMBL" id="MFC6866282.1"/>
    </source>
</evidence>